<comment type="caution">
    <text evidence="2">The sequence shown here is derived from an EMBL/GenBank/DDBJ whole genome shotgun (WGS) entry which is preliminary data.</text>
</comment>
<dbReference type="AlphaFoldDB" id="A0A9X7JRA1"/>
<reference evidence="2 3" key="1">
    <citation type="submission" date="2018-03" db="EMBL/GenBank/DDBJ databases">
        <title>Chitinolytic properties of Streptosporangium nondiastaticum TBG75A20.</title>
        <authorList>
            <person name="Gayathri V."/>
            <person name="Shiburaj S."/>
        </authorList>
    </citation>
    <scope>NUCLEOTIDE SEQUENCE [LARGE SCALE GENOMIC DNA]</scope>
    <source>
        <strain evidence="2 3">TBG75A20</strain>
    </source>
</reference>
<feature type="non-terminal residue" evidence="2">
    <location>
        <position position="1"/>
    </location>
</feature>
<organism evidence="2 3">
    <name type="scientific">Streptosporangium nondiastaticum</name>
    <dbReference type="NCBI Taxonomy" id="35764"/>
    <lineage>
        <taxon>Bacteria</taxon>
        <taxon>Bacillati</taxon>
        <taxon>Actinomycetota</taxon>
        <taxon>Actinomycetes</taxon>
        <taxon>Streptosporangiales</taxon>
        <taxon>Streptosporangiaceae</taxon>
        <taxon>Streptosporangium</taxon>
    </lineage>
</organism>
<gene>
    <name evidence="2" type="ORF">B7P34_11990</name>
</gene>
<dbReference type="EMBL" id="PXWG01000022">
    <property type="protein sequence ID" value="PSJ28458.1"/>
    <property type="molecule type" value="Genomic_DNA"/>
</dbReference>
<protein>
    <submittedName>
        <fullName evidence="2">Uncharacterized protein</fullName>
    </submittedName>
</protein>
<dbReference type="Proteomes" id="UP000242427">
    <property type="component" value="Unassembled WGS sequence"/>
</dbReference>
<feature type="region of interest" description="Disordered" evidence="1">
    <location>
        <begin position="105"/>
        <end position="128"/>
    </location>
</feature>
<evidence type="ECO:0000313" key="2">
    <source>
        <dbReference type="EMBL" id="PSJ28458.1"/>
    </source>
</evidence>
<name>A0A9X7JRA1_9ACTN</name>
<keyword evidence="3" id="KW-1185">Reference proteome</keyword>
<sequence>ELPAPDPAAYVADHLAAAPARYTLHATVPTDAPTVRARTYSLSGRVHPLTETTSTLDLAGNDPRRIAEQLLGIDLGPTNAITGTPELAPHLEQFGRRLLRAARALARPGPHSGGTGATDRAAHDDCAG</sequence>
<proteinExistence type="predicted"/>
<evidence type="ECO:0000313" key="3">
    <source>
        <dbReference type="Proteomes" id="UP000242427"/>
    </source>
</evidence>
<accession>A0A9X7JRA1</accession>
<evidence type="ECO:0000256" key="1">
    <source>
        <dbReference type="SAM" id="MobiDB-lite"/>
    </source>
</evidence>
<dbReference type="RefSeq" id="WP_223267761.1">
    <property type="nucleotide sequence ID" value="NZ_PXWG01000022.1"/>
</dbReference>